<feature type="transmembrane region" description="Helical" evidence="4">
    <location>
        <begin position="220"/>
        <end position="237"/>
    </location>
</feature>
<dbReference type="InterPro" id="IPR020449">
    <property type="entry name" value="Tscrpt_reg_AraC-type_HTH"/>
</dbReference>
<dbReference type="AlphaFoldDB" id="A0A315ZEN6"/>
<keyword evidence="1" id="KW-0805">Transcription regulation</keyword>
<keyword evidence="7" id="KW-1185">Reference proteome</keyword>
<keyword evidence="2 6" id="KW-0238">DNA-binding</keyword>
<dbReference type="OrthoDB" id="5492415at2"/>
<evidence type="ECO:0000256" key="1">
    <source>
        <dbReference type="ARBA" id="ARBA00023015"/>
    </source>
</evidence>
<evidence type="ECO:0000313" key="7">
    <source>
        <dbReference type="Proteomes" id="UP000245535"/>
    </source>
</evidence>
<dbReference type="PROSITE" id="PS01124">
    <property type="entry name" value="HTH_ARAC_FAMILY_2"/>
    <property type="match status" value="1"/>
</dbReference>
<evidence type="ECO:0000256" key="4">
    <source>
        <dbReference type="SAM" id="Phobius"/>
    </source>
</evidence>
<dbReference type="Gene3D" id="1.10.10.60">
    <property type="entry name" value="Homeodomain-like"/>
    <property type="match status" value="2"/>
</dbReference>
<organism evidence="6 7">
    <name type="scientific">Sediminitomix flava</name>
    <dbReference type="NCBI Taxonomy" id="379075"/>
    <lineage>
        <taxon>Bacteria</taxon>
        <taxon>Pseudomonadati</taxon>
        <taxon>Bacteroidota</taxon>
        <taxon>Cytophagia</taxon>
        <taxon>Cytophagales</taxon>
        <taxon>Flammeovirgaceae</taxon>
        <taxon>Sediminitomix</taxon>
    </lineage>
</organism>
<dbReference type="GO" id="GO:0003700">
    <property type="term" value="F:DNA-binding transcription factor activity"/>
    <property type="evidence" value="ECO:0007669"/>
    <property type="project" value="InterPro"/>
</dbReference>
<dbReference type="RefSeq" id="WP_109617517.1">
    <property type="nucleotide sequence ID" value="NZ_QGDO01000002.1"/>
</dbReference>
<dbReference type="InterPro" id="IPR018060">
    <property type="entry name" value="HTH_AraC"/>
</dbReference>
<accession>A0A315ZEN6</accession>
<feature type="transmembrane region" description="Helical" evidence="4">
    <location>
        <begin position="97"/>
        <end position="115"/>
    </location>
</feature>
<sequence length="407" mass="47735">MTLYQLLLLVGAFQALIMTFFLFVSKKNKTPNRILSIMTFSWSICCLTFSLQSDEFWYSYPHLFKIGSIFIPAFFPPLYLYIKHITNNEKGFKKSDLLHFLPSLVYILASIPFYIQTAEIKRLVILENQPEFLATYNDSIDIIYNISAVLQCIIYSFASLRLLKQFNRSIKSLVSDVELITFKWLKILIWVNIIIWLFGSTGVIFLLFDSQEQASLIYHLVYLSIVVVIYFMSYYALKQPEVFRSLHHLEKPIAEEIQAIEEHIEMSLGEVNEDLKDSSKPIVDEKLQKEIEDVKTYLEKEKPYLNVQLTLPELANEVGFHRNHMSFVLNYSFGKKFYDVINDYRIEEAKHLLLDESYQDYKIGYIAEKSGFKSKATFYRIFKQKTGITPSEFKEICKEEQCSNSKK</sequence>
<gene>
    <name evidence="6" type="ORF">BC781_102733</name>
</gene>
<protein>
    <submittedName>
        <fullName evidence="6">AraC-like DNA-binding protein</fullName>
    </submittedName>
</protein>
<dbReference type="EMBL" id="QGDO01000002">
    <property type="protein sequence ID" value="PWJ43184.1"/>
    <property type="molecule type" value="Genomic_DNA"/>
</dbReference>
<dbReference type="SUPFAM" id="SSF46689">
    <property type="entry name" value="Homeodomain-like"/>
    <property type="match status" value="1"/>
</dbReference>
<dbReference type="Proteomes" id="UP000245535">
    <property type="component" value="Unassembled WGS sequence"/>
</dbReference>
<proteinExistence type="predicted"/>
<dbReference type="InterPro" id="IPR009057">
    <property type="entry name" value="Homeodomain-like_sf"/>
</dbReference>
<dbReference type="GO" id="GO:0043565">
    <property type="term" value="F:sequence-specific DNA binding"/>
    <property type="evidence" value="ECO:0007669"/>
    <property type="project" value="InterPro"/>
</dbReference>
<evidence type="ECO:0000256" key="2">
    <source>
        <dbReference type="ARBA" id="ARBA00023125"/>
    </source>
</evidence>
<dbReference type="PRINTS" id="PR00032">
    <property type="entry name" value="HTHARAC"/>
</dbReference>
<keyword evidence="4" id="KW-1133">Transmembrane helix</keyword>
<evidence type="ECO:0000313" key="6">
    <source>
        <dbReference type="EMBL" id="PWJ43184.1"/>
    </source>
</evidence>
<keyword evidence="4" id="KW-0472">Membrane</keyword>
<keyword evidence="3" id="KW-0804">Transcription</keyword>
<dbReference type="PANTHER" id="PTHR43280">
    <property type="entry name" value="ARAC-FAMILY TRANSCRIPTIONAL REGULATOR"/>
    <property type="match status" value="1"/>
</dbReference>
<evidence type="ECO:0000256" key="3">
    <source>
        <dbReference type="ARBA" id="ARBA00023163"/>
    </source>
</evidence>
<feature type="transmembrane region" description="Helical" evidence="4">
    <location>
        <begin position="6"/>
        <end position="25"/>
    </location>
</feature>
<feature type="domain" description="HTH araC/xylS-type" evidence="5">
    <location>
        <begin position="292"/>
        <end position="396"/>
    </location>
</feature>
<feature type="transmembrane region" description="Helical" evidence="4">
    <location>
        <begin position="142"/>
        <end position="163"/>
    </location>
</feature>
<comment type="caution">
    <text evidence="6">The sequence shown here is derived from an EMBL/GenBank/DDBJ whole genome shotgun (WGS) entry which is preliminary data.</text>
</comment>
<evidence type="ECO:0000259" key="5">
    <source>
        <dbReference type="PROSITE" id="PS01124"/>
    </source>
</evidence>
<keyword evidence="4" id="KW-0812">Transmembrane</keyword>
<feature type="transmembrane region" description="Helical" evidence="4">
    <location>
        <begin position="63"/>
        <end position="82"/>
    </location>
</feature>
<name>A0A315ZEN6_SEDFL</name>
<dbReference type="SMART" id="SM00342">
    <property type="entry name" value="HTH_ARAC"/>
    <property type="match status" value="1"/>
</dbReference>
<dbReference type="PANTHER" id="PTHR43280:SF29">
    <property type="entry name" value="ARAC-FAMILY TRANSCRIPTIONAL REGULATOR"/>
    <property type="match status" value="1"/>
</dbReference>
<dbReference type="InterPro" id="IPR018062">
    <property type="entry name" value="HTH_AraC-typ_CS"/>
</dbReference>
<dbReference type="PROSITE" id="PS00041">
    <property type="entry name" value="HTH_ARAC_FAMILY_1"/>
    <property type="match status" value="1"/>
</dbReference>
<feature type="transmembrane region" description="Helical" evidence="4">
    <location>
        <begin position="184"/>
        <end position="208"/>
    </location>
</feature>
<feature type="transmembrane region" description="Helical" evidence="4">
    <location>
        <begin position="34"/>
        <end position="51"/>
    </location>
</feature>
<reference evidence="6 7" key="1">
    <citation type="submission" date="2018-03" db="EMBL/GenBank/DDBJ databases">
        <title>Genomic Encyclopedia of Archaeal and Bacterial Type Strains, Phase II (KMG-II): from individual species to whole genera.</title>
        <authorList>
            <person name="Goeker M."/>
        </authorList>
    </citation>
    <scope>NUCLEOTIDE SEQUENCE [LARGE SCALE GENOMIC DNA]</scope>
    <source>
        <strain evidence="6 7">DSM 28229</strain>
    </source>
</reference>
<dbReference type="Pfam" id="PF12833">
    <property type="entry name" value="HTH_18"/>
    <property type="match status" value="1"/>
</dbReference>